<dbReference type="PROSITE" id="PS00075">
    <property type="entry name" value="DHFR_1"/>
    <property type="match status" value="1"/>
</dbReference>
<dbReference type="RefSeq" id="WP_000637216.1">
    <property type="nucleotide sequence ID" value="NZ_LCYI01000034.1"/>
</dbReference>
<dbReference type="EC" id="1.5.1.3" evidence="3 7"/>
<evidence type="ECO:0000256" key="5">
    <source>
        <dbReference type="ARBA" id="ARBA00022857"/>
    </source>
</evidence>
<comment type="similarity">
    <text evidence="2 7 8">Belongs to the dihydrofolate reductase family.</text>
</comment>
<dbReference type="PRINTS" id="PR00070">
    <property type="entry name" value="DHFR"/>
</dbReference>
<dbReference type="Pfam" id="PF00186">
    <property type="entry name" value="DHFR_1"/>
    <property type="match status" value="1"/>
</dbReference>
<dbReference type="CDD" id="cd00209">
    <property type="entry name" value="DHFR"/>
    <property type="match status" value="1"/>
</dbReference>
<sequence length="163" mass="19269">MIVSFMVAMDENRVIGKDNNLPWRLPSELQYVKKTTMGHSLIMGRKNYEAIGRPLPGRRNIIVTRNEGYHVEGCEVAHSVEEVFELCKNEEEIFIFGGAQIYDLFLPYVDKLYITKIHYAFEGDTFFPEMDMTNWKEVFVEKGLTDEKNPYTYYYHVYEKQQQ</sequence>
<keyword evidence="5 7" id="KW-0521">NADP</keyword>
<dbReference type="GO" id="GO:0046452">
    <property type="term" value="P:dihydrofolate metabolic process"/>
    <property type="evidence" value="ECO:0007669"/>
    <property type="project" value="TreeGrafter"/>
</dbReference>
<dbReference type="GO" id="GO:0006730">
    <property type="term" value="P:one-carbon metabolic process"/>
    <property type="evidence" value="ECO:0007669"/>
    <property type="project" value="UniProtKB-KW"/>
</dbReference>
<evidence type="ECO:0000256" key="4">
    <source>
        <dbReference type="ARBA" id="ARBA00022563"/>
    </source>
</evidence>
<keyword evidence="4 7" id="KW-0554">One-carbon metabolism</keyword>
<protein>
    <recommendedName>
        <fullName evidence="3 7">Dihydrofolate reductase</fullName>
        <ecNumber evidence="3 7">1.5.1.3</ecNumber>
    </recommendedName>
</protein>
<dbReference type="GO" id="GO:0004146">
    <property type="term" value="F:dihydrofolate reductase activity"/>
    <property type="evidence" value="ECO:0007669"/>
    <property type="project" value="UniProtKB-EC"/>
</dbReference>
<dbReference type="InterPro" id="IPR024072">
    <property type="entry name" value="DHFR-like_dom_sf"/>
</dbReference>
<dbReference type="PROSITE" id="PS51330">
    <property type="entry name" value="DHFR_2"/>
    <property type="match status" value="1"/>
</dbReference>
<evidence type="ECO:0000313" key="11">
    <source>
        <dbReference type="Proteomes" id="UP000035214"/>
    </source>
</evidence>
<comment type="function">
    <text evidence="7">Key enzyme in folate metabolism. Catalyzes an essential reaction for de novo glycine and purine synthesis, and for DNA precursor synthesis.</text>
</comment>
<evidence type="ECO:0000313" key="10">
    <source>
        <dbReference type="EMBL" id="KLA27515.1"/>
    </source>
</evidence>
<dbReference type="InterPro" id="IPR012259">
    <property type="entry name" value="DHFR"/>
</dbReference>
<dbReference type="InterPro" id="IPR001796">
    <property type="entry name" value="DHFR_dom"/>
</dbReference>
<evidence type="ECO:0000259" key="9">
    <source>
        <dbReference type="PROSITE" id="PS51330"/>
    </source>
</evidence>
<accession>A0A0G8ETN0</accession>
<evidence type="ECO:0000256" key="6">
    <source>
        <dbReference type="ARBA" id="ARBA00023002"/>
    </source>
</evidence>
<dbReference type="GO" id="GO:0046655">
    <property type="term" value="P:folic acid metabolic process"/>
    <property type="evidence" value="ECO:0007669"/>
    <property type="project" value="TreeGrafter"/>
</dbReference>
<name>A0A0G8ETN0_BACCE</name>
<dbReference type="GO" id="GO:0046654">
    <property type="term" value="P:tetrahydrofolate biosynthetic process"/>
    <property type="evidence" value="ECO:0007669"/>
    <property type="project" value="UniProtKB-UniPathway"/>
</dbReference>
<gene>
    <name evidence="10" type="ORF">B4077_2152</name>
</gene>
<dbReference type="AlphaFoldDB" id="A0A0G8ETN0"/>
<dbReference type="PIRSF" id="PIRSF000194">
    <property type="entry name" value="DHFR"/>
    <property type="match status" value="1"/>
</dbReference>
<keyword evidence="6 7" id="KW-0560">Oxidoreductase</keyword>
<comment type="caution">
    <text evidence="10">The sequence shown here is derived from an EMBL/GenBank/DDBJ whole genome shotgun (WGS) entry which is preliminary data.</text>
</comment>
<dbReference type="PANTHER" id="PTHR48069">
    <property type="entry name" value="DIHYDROFOLATE REDUCTASE"/>
    <property type="match status" value="1"/>
</dbReference>
<comment type="catalytic activity">
    <reaction evidence="7">
        <text>(6S)-5,6,7,8-tetrahydrofolate + NADP(+) = 7,8-dihydrofolate + NADPH + H(+)</text>
        <dbReference type="Rhea" id="RHEA:15009"/>
        <dbReference type="ChEBI" id="CHEBI:15378"/>
        <dbReference type="ChEBI" id="CHEBI:57451"/>
        <dbReference type="ChEBI" id="CHEBI:57453"/>
        <dbReference type="ChEBI" id="CHEBI:57783"/>
        <dbReference type="ChEBI" id="CHEBI:58349"/>
        <dbReference type="EC" id="1.5.1.3"/>
    </reaction>
</comment>
<dbReference type="PANTHER" id="PTHR48069:SF3">
    <property type="entry name" value="DIHYDROFOLATE REDUCTASE"/>
    <property type="match status" value="1"/>
</dbReference>
<reference evidence="10 11" key="1">
    <citation type="submission" date="2015-04" db="EMBL/GenBank/DDBJ databases">
        <title>Draft Genome Sequences of Eight Spore-Forming Food Isolates of Bacillus cereus Genome sequencing.</title>
        <authorList>
            <person name="Krawcyk A.O."/>
            <person name="de Jong A."/>
            <person name="Eijlander R.T."/>
            <person name="Berendsen E.M."/>
            <person name="Holsappel S."/>
            <person name="Wells-Bennik M."/>
            <person name="Kuipers O.P."/>
        </authorList>
    </citation>
    <scope>NUCLEOTIDE SEQUENCE [LARGE SCALE GENOMIC DNA]</scope>
    <source>
        <strain evidence="10 11">B4077</strain>
    </source>
</reference>
<feature type="domain" description="DHFR" evidence="9">
    <location>
        <begin position="2"/>
        <end position="160"/>
    </location>
</feature>
<dbReference type="Gene3D" id="3.40.430.10">
    <property type="entry name" value="Dihydrofolate Reductase, subunit A"/>
    <property type="match status" value="1"/>
</dbReference>
<evidence type="ECO:0000256" key="7">
    <source>
        <dbReference type="PIRNR" id="PIRNR000194"/>
    </source>
</evidence>
<dbReference type="PATRIC" id="fig|1396.428.peg.5480"/>
<evidence type="ECO:0000256" key="3">
    <source>
        <dbReference type="ARBA" id="ARBA00012856"/>
    </source>
</evidence>
<proteinExistence type="inferred from homology"/>
<evidence type="ECO:0000256" key="8">
    <source>
        <dbReference type="RuleBase" id="RU004474"/>
    </source>
</evidence>
<dbReference type="InterPro" id="IPR017925">
    <property type="entry name" value="DHFR_CS"/>
</dbReference>
<dbReference type="Proteomes" id="UP000035214">
    <property type="component" value="Unassembled WGS sequence"/>
</dbReference>
<dbReference type="SUPFAM" id="SSF53597">
    <property type="entry name" value="Dihydrofolate reductase-like"/>
    <property type="match status" value="1"/>
</dbReference>
<evidence type="ECO:0000256" key="2">
    <source>
        <dbReference type="ARBA" id="ARBA00009539"/>
    </source>
</evidence>
<dbReference type="FunFam" id="3.40.430.10:FF:000004">
    <property type="entry name" value="Dihydrofolate reductase"/>
    <property type="match status" value="1"/>
</dbReference>
<organism evidence="10 11">
    <name type="scientific">Bacillus cereus</name>
    <dbReference type="NCBI Taxonomy" id="1396"/>
    <lineage>
        <taxon>Bacteria</taxon>
        <taxon>Bacillati</taxon>
        <taxon>Bacillota</taxon>
        <taxon>Bacilli</taxon>
        <taxon>Bacillales</taxon>
        <taxon>Bacillaceae</taxon>
        <taxon>Bacillus</taxon>
        <taxon>Bacillus cereus group</taxon>
    </lineage>
</organism>
<evidence type="ECO:0000256" key="1">
    <source>
        <dbReference type="ARBA" id="ARBA00004903"/>
    </source>
</evidence>
<comment type="pathway">
    <text evidence="1 7">Cofactor biosynthesis; tetrahydrofolate biosynthesis; 5,6,7,8-tetrahydrofolate from 7,8-dihydrofolate: step 1/1.</text>
</comment>
<dbReference type="UniPathway" id="UPA00077">
    <property type="reaction ID" value="UER00158"/>
</dbReference>
<dbReference type="GO" id="GO:0050661">
    <property type="term" value="F:NADP binding"/>
    <property type="evidence" value="ECO:0007669"/>
    <property type="project" value="InterPro"/>
</dbReference>
<dbReference type="EMBL" id="LCYI01000034">
    <property type="protein sequence ID" value="KLA27515.1"/>
    <property type="molecule type" value="Genomic_DNA"/>
</dbReference>
<dbReference type="GO" id="GO:0005829">
    <property type="term" value="C:cytosol"/>
    <property type="evidence" value="ECO:0007669"/>
    <property type="project" value="TreeGrafter"/>
</dbReference>